<keyword evidence="1" id="KW-0233">DNA recombination</keyword>
<evidence type="ECO:0000256" key="1">
    <source>
        <dbReference type="ARBA" id="ARBA00023172"/>
    </source>
</evidence>
<evidence type="ECO:0000313" key="4">
    <source>
        <dbReference type="Proteomes" id="UP000199416"/>
    </source>
</evidence>
<dbReference type="GO" id="GO:0006310">
    <property type="term" value="P:DNA recombination"/>
    <property type="evidence" value="ECO:0007669"/>
    <property type="project" value="UniProtKB-KW"/>
</dbReference>
<evidence type="ECO:0000259" key="2">
    <source>
        <dbReference type="Pfam" id="PF00589"/>
    </source>
</evidence>
<protein>
    <submittedName>
        <fullName evidence="3">Integrase/recombinase XerC</fullName>
    </submittedName>
</protein>
<accession>A0A1G6LPY2</accession>
<sequence length="315" mass="33641">MARRITGLPNGHHQAVPDPAGTLDDELALALEQWRRAGTHTDGTLARLTETTAAFARRLHAQGLGSFTQVTAANAAAFVEARTRQGAAPELATRHARRTALRTLFRTLRALGLHTSDPTLDLVLPPRGPLVARPLTDDEVGLCRASAQMGAGARSQMRAVAWALGEATALSSEVTMLRVRDVDDLDRPTAVQLPGTRDLDARRGELSAWGQRVLRRRVTTLLENGATTDTLLCYAGAAPPGGAKAQASACNALRNVLAAAGLGAEPDVRPASLRHWAGRCLYDRGARIEQVARVLGHRSLDITAAHIGLDWRGAR</sequence>
<keyword evidence="4" id="KW-1185">Reference proteome</keyword>
<reference evidence="4" key="1">
    <citation type="submission" date="2016-10" db="EMBL/GenBank/DDBJ databases">
        <authorList>
            <person name="Varghese N."/>
            <person name="Submissions S."/>
        </authorList>
    </citation>
    <scope>NUCLEOTIDE SEQUENCE [LARGE SCALE GENOMIC DNA]</scope>
    <source>
        <strain evidence="4">DSM 45421</strain>
    </source>
</reference>
<dbReference type="Proteomes" id="UP000199416">
    <property type="component" value="Unassembled WGS sequence"/>
</dbReference>
<dbReference type="AlphaFoldDB" id="A0A1G6LPY2"/>
<dbReference type="CDD" id="cd00397">
    <property type="entry name" value="DNA_BRE_C"/>
    <property type="match status" value="1"/>
</dbReference>
<feature type="domain" description="Tyr recombinase" evidence="2">
    <location>
        <begin position="172"/>
        <end position="304"/>
    </location>
</feature>
<dbReference type="EMBL" id="FMZF01000002">
    <property type="protein sequence ID" value="SDC45358.1"/>
    <property type="molecule type" value="Genomic_DNA"/>
</dbReference>
<dbReference type="Pfam" id="PF00589">
    <property type="entry name" value="Phage_integrase"/>
    <property type="match status" value="1"/>
</dbReference>
<evidence type="ECO:0000313" key="3">
    <source>
        <dbReference type="EMBL" id="SDC45358.1"/>
    </source>
</evidence>
<dbReference type="RefSeq" id="WP_175471633.1">
    <property type="nucleotide sequence ID" value="NZ_FMZF01000002.1"/>
</dbReference>
<dbReference type="SUPFAM" id="SSF56349">
    <property type="entry name" value="DNA breaking-rejoining enzymes"/>
    <property type="match status" value="1"/>
</dbReference>
<gene>
    <name evidence="3" type="ORF">SAMN05660690_1499</name>
</gene>
<dbReference type="InterPro" id="IPR011010">
    <property type="entry name" value="DNA_brk_join_enz"/>
</dbReference>
<organism evidence="3 4">
    <name type="scientific">Geodermatophilus telluris</name>
    <dbReference type="NCBI Taxonomy" id="1190417"/>
    <lineage>
        <taxon>Bacteria</taxon>
        <taxon>Bacillati</taxon>
        <taxon>Actinomycetota</taxon>
        <taxon>Actinomycetes</taxon>
        <taxon>Geodermatophilales</taxon>
        <taxon>Geodermatophilaceae</taxon>
        <taxon>Geodermatophilus</taxon>
    </lineage>
</organism>
<dbReference type="STRING" id="1190417.SAMN05660690_1499"/>
<dbReference type="InterPro" id="IPR002104">
    <property type="entry name" value="Integrase_catalytic"/>
</dbReference>
<name>A0A1G6LPY2_9ACTN</name>
<dbReference type="GO" id="GO:0015074">
    <property type="term" value="P:DNA integration"/>
    <property type="evidence" value="ECO:0007669"/>
    <property type="project" value="InterPro"/>
</dbReference>
<dbReference type="GO" id="GO:0003677">
    <property type="term" value="F:DNA binding"/>
    <property type="evidence" value="ECO:0007669"/>
    <property type="project" value="InterPro"/>
</dbReference>
<dbReference type="Gene3D" id="1.10.443.10">
    <property type="entry name" value="Intergrase catalytic core"/>
    <property type="match status" value="1"/>
</dbReference>
<proteinExistence type="predicted"/>
<dbReference type="InterPro" id="IPR013762">
    <property type="entry name" value="Integrase-like_cat_sf"/>
</dbReference>